<dbReference type="AlphaFoldDB" id="A0AAV6GGE3"/>
<sequence length="940" mass="108684">MSYFGPPHRPIQEQNNFDEESEDLPLFLAVFEERRWRAEQLDRIRIFLNSAVQREADLGELLNWLSFTKESFEHFDHERDLKGMASSEYINAMDSKLNTFMFDLDCGIHRLNSLWKSVYSMNIKRRKKEETAIHKGSMWHWWRESKVDAEAVRRIQKLQPPTVEAILEDASFATKCALELTFILEDMRKSMSGNKALCIAFQFVQTGLQNINQAFQEIYKELAVGKERNSKRNSSSKLSQLSTQLYMERDKVKVLEEKVTDLREQKQALLFHIQNIQEYSHQKDVVLPESAVYQNVQDSKPIIAEPNARHQVLSTNNIPKPSSKSRKKGQKQHNLTDISEGDTTEEMTESIVEQIEKKSTHLLEEFRKTVFEIVENSTAFNDNKELDTEVTKPEKILNLYKFLQCSMHDCFNDIMTHIRGRCNEEIIELPFQEMSLLESELWDSPETNPSDMLKDLSKEIKNHNKSIKNAGASLNTLFSLQDKHGKGFDQKRRATMSQLMGMFKNINNIEKQQACKLRLTLESLEAMHKRMVDKEKPANIHLPFPKKTSKKPAEPEIVEEIEEEIVGDKVIQEIVEEEERVVVEKRNMVETPIKKVVPAELGPHLESSFNPEPQSLDPIGDAKSVRSTEDTDRYAEQISEQAQRLLQSRLSGSVYVINVESQRVNVKLLDQALLRMTISPSLYRLLRDVVMQTQDSVENRLCCIMQRFMRHARLQQVCKILNGRLLEARSLNDGHTIRKCYFYLQKVQKLQTKVSDSGYTKQTSVDHIRKSCMARMLCLFNQIKLDYGLHLAAPYCCSDCLPILPTIVPKKLQWSLNPSRCQRRHYSNPQPPALSPLLSSLQPSLQLYDRHLTISKSDSTSERVTPGSDQASYEWLWGVQQTSNSIWLTSKQPPVLPLPIPTLPRLLEMDVNHDRRKARRTLQDRMNGVLGNLLKSRGDT</sequence>
<dbReference type="InterPro" id="IPR049144">
    <property type="entry name" value="FAM186A_B_N"/>
</dbReference>
<feature type="region of interest" description="Disordered" evidence="1">
    <location>
        <begin position="310"/>
        <end position="344"/>
    </location>
</feature>
<dbReference type="Pfam" id="PF20870">
    <property type="entry name" value="FAM186A-B_N"/>
    <property type="match status" value="1"/>
</dbReference>
<comment type="caution">
    <text evidence="4">The sequence shown here is derived from an EMBL/GenBank/DDBJ whole genome shotgun (WGS) entry which is preliminary data.</text>
</comment>
<accession>A0AAV6GGE3</accession>
<evidence type="ECO:0000313" key="5">
    <source>
        <dbReference type="Proteomes" id="UP000823561"/>
    </source>
</evidence>
<protein>
    <submittedName>
        <fullName evidence="4">Uncharacterized protein</fullName>
    </submittedName>
</protein>
<dbReference type="EMBL" id="JADWDJ010000010">
    <property type="protein sequence ID" value="KAG5274278.1"/>
    <property type="molecule type" value="Genomic_DNA"/>
</dbReference>
<proteinExistence type="predicted"/>
<gene>
    <name evidence="4" type="ORF">AALO_G00134310</name>
</gene>
<evidence type="ECO:0000313" key="4">
    <source>
        <dbReference type="EMBL" id="KAG5274278.1"/>
    </source>
</evidence>
<evidence type="ECO:0000256" key="1">
    <source>
        <dbReference type="SAM" id="MobiDB-lite"/>
    </source>
</evidence>
<dbReference type="Proteomes" id="UP000823561">
    <property type="component" value="Chromosome 10"/>
</dbReference>
<feature type="compositionally biased region" description="Polar residues" evidence="1">
    <location>
        <begin position="312"/>
        <end position="322"/>
    </location>
</feature>
<dbReference type="InterPro" id="IPR049146">
    <property type="entry name" value="FAM186A_B_C"/>
</dbReference>
<feature type="region of interest" description="Disordered" evidence="1">
    <location>
        <begin position="605"/>
        <end position="624"/>
    </location>
</feature>
<feature type="domain" description="FAM186A/B C-terminal" evidence="2">
    <location>
        <begin position="653"/>
        <end position="910"/>
    </location>
</feature>
<dbReference type="Pfam" id="PF20865">
    <property type="entry name" value="FAM186A-B_C"/>
    <property type="match status" value="1"/>
</dbReference>
<reference evidence="4" key="1">
    <citation type="submission" date="2020-10" db="EMBL/GenBank/DDBJ databases">
        <title>Chromosome-scale genome assembly of the Allis shad, Alosa alosa.</title>
        <authorList>
            <person name="Margot Z."/>
            <person name="Christophe K."/>
            <person name="Cabau C."/>
            <person name="Louis A."/>
            <person name="Berthelot C."/>
            <person name="Parey E."/>
            <person name="Roest Crollius H."/>
            <person name="Montfort J."/>
            <person name="Robinson-Rechavi M."/>
            <person name="Bucao C."/>
            <person name="Bouchez O."/>
            <person name="Gislard M."/>
            <person name="Lluch J."/>
            <person name="Milhes M."/>
            <person name="Lampietro C."/>
            <person name="Lopez Roques C."/>
            <person name="Donnadieu C."/>
            <person name="Braasch I."/>
            <person name="Desvignes T."/>
            <person name="Postlethwait J."/>
            <person name="Bobe J."/>
            <person name="Guiguen Y."/>
        </authorList>
    </citation>
    <scope>NUCLEOTIDE SEQUENCE</scope>
    <source>
        <strain evidence="4">M-15738</strain>
        <tissue evidence="4">Blood</tissue>
    </source>
</reference>
<keyword evidence="5" id="KW-1185">Reference proteome</keyword>
<name>A0AAV6GGE3_9TELE</name>
<feature type="domain" description="FAM186A/B N-terminal" evidence="3">
    <location>
        <begin position="30"/>
        <end position="222"/>
    </location>
</feature>
<evidence type="ECO:0000259" key="3">
    <source>
        <dbReference type="Pfam" id="PF20870"/>
    </source>
</evidence>
<organism evidence="4 5">
    <name type="scientific">Alosa alosa</name>
    <name type="common">allis shad</name>
    <dbReference type="NCBI Taxonomy" id="278164"/>
    <lineage>
        <taxon>Eukaryota</taxon>
        <taxon>Metazoa</taxon>
        <taxon>Chordata</taxon>
        <taxon>Craniata</taxon>
        <taxon>Vertebrata</taxon>
        <taxon>Euteleostomi</taxon>
        <taxon>Actinopterygii</taxon>
        <taxon>Neopterygii</taxon>
        <taxon>Teleostei</taxon>
        <taxon>Clupei</taxon>
        <taxon>Clupeiformes</taxon>
        <taxon>Clupeoidei</taxon>
        <taxon>Clupeidae</taxon>
        <taxon>Alosa</taxon>
    </lineage>
</organism>
<evidence type="ECO:0000259" key="2">
    <source>
        <dbReference type="Pfam" id="PF20865"/>
    </source>
</evidence>